<sequence length="171" mass="19461">MRRKDRQLSDEDALEIVDDCEYATISLIDDEGEIFSIPISIVREDMSIFIHGARSGMKSELLKDGRDVTMVCVSYNHVPQPSQAEFEAIKDDGRALGSKIFTTEYKGAILKTKVYEVVDDERKIHALKILCEKYTPRYMSGFDTAIKASLDITRIYEFKIQSMSAKAKILH</sequence>
<dbReference type="KEGG" id="ccv:CCV52592_1986"/>
<protein>
    <submittedName>
        <fullName evidence="1">Pyridoxamine 5'-phosphate oxidase-related, FMN-binding protein</fullName>
    </submittedName>
</protein>
<accession>A7GYM5</accession>
<proteinExistence type="predicted"/>
<dbReference type="HOGENOM" id="CLU_067890_2_1_7"/>
<evidence type="ECO:0000313" key="2">
    <source>
        <dbReference type="Proteomes" id="UP000006380"/>
    </source>
</evidence>
<dbReference type="Gene3D" id="2.30.110.10">
    <property type="entry name" value="Electron Transport, Fmn-binding Protein, Chain A"/>
    <property type="match status" value="1"/>
</dbReference>
<dbReference type="PANTHER" id="PTHR34071">
    <property type="entry name" value="5-NITROIMIDAZOLE ANTIBIOTICS RESISTANCE PROTEIN, NIMA-FAMILY-RELATED PROTEIN-RELATED"/>
    <property type="match status" value="1"/>
</dbReference>
<keyword evidence="2" id="KW-1185">Reference proteome</keyword>
<dbReference type="InterPro" id="IPR012349">
    <property type="entry name" value="Split_barrel_FMN-bd"/>
</dbReference>
<dbReference type="OrthoDB" id="9794935at2"/>
<dbReference type="InterPro" id="IPR024747">
    <property type="entry name" value="Pyridox_Oxase-rel"/>
</dbReference>
<dbReference type="Pfam" id="PF12900">
    <property type="entry name" value="Pyridox_ox_2"/>
    <property type="match status" value="1"/>
</dbReference>
<evidence type="ECO:0000313" key="1">
    <source>
        <dbReference type="EMBL" id="EAU00532.1"/>
    </source>
</evidence>
<dbReference type="EMBL" id="CP000767">
    <property type="protein sequence ID" value="EAU00532.1"/>
    <property type="molecule type" value="Genomic_DNA"/>
</dbReference>
<dbReference type="SUPFAM" id="SSF50475">
    <property type="entry name" value="FMN-binding split barrel"/>
    <property type="match status" value="1"/>
</dbReference>
<reference evidence="1" key="1">
    <citation type="submission" date="2016-07" db="EMBL/GenBank/DDBJ databases">
        <title>Comparative genomics of the Campylobacter concisus group.</title>
        <authorList>
            <person name="Miller W.G."/>
            <person name="Yee E."/>
            <person name="Chapman M.H."/>
            <person name="Huynh S."/>
            <person name="Bono J.L."/>
            <person name="On S.L.W."/>
            <person name="StLeger J."/>
            <person name="Foster G."/>
            <person name="Parker C.T."/>
        </authorList>
    </citation>
    <scope>NUCLEOTIDE SEQUENCE</scope>
    <source>
        <strain evidence="1">525.92</strain>
    </source>
</reference>
<dbReference type="AlphaFoldDB" id="A7GYM5"/>
<organism evidence="1 2">
    <name type="scientific">Campylobacter curvus (strain 525.92)</name>
    <dbReference type="NCBI Taxonomy" id="360105"/>
    <lineage>
        <taxon>Bacteria</taxon>
        <taxon>Pseudomonadati</taxon>
        <taxon>Campylobacterota</taxon>
        <taxon>Epsilonproteobacteria</taxon>
        <taxon>Campylobacterales</taxon>
        <taxon>Campylobacteraceae</taxon>
        <taxon>Campylobacter</taxon>
    </lineage>
</organism>
<dbReference type="Proteomes" id="UP000006380">
    <property type="component" value="Chromosome"/>
</dbReference>
<name>A7GYM5_CAMC5</name>
<dbReference type="PANTHER" id="PTHR34071:SF2">
    <property type="entry name" value="FLAVIN-NUCLEOTIDE-BINDING PROTEIN"/>
    <property type="match status" value="1"/>
</dbReference>
<dbReference type="RefSeq" id="WP_009651253.1">
    <property type="nucleotide sequence ID" value="NC_009715.2"/>
</dbReference>
<gene>
    <name evidence="1" type="ORF">CCV52592_1986</name>
</gene>